<proteinExistence type="predicted"/>
<comment type="caution">
    <text evidence="1">The sequence shown here is derived from an EMBL/GenBank/DDBJ whole genome shotgun (WGS) entry which is preliminary data.</text>
</comment>
<name>A0A4R8DRN5_9BACT</name>
<organism evidence="1 2">
    <name type="scientific">Dinghuibacter silviterrae</name>
    <dbReference type="NCBI Taxonomy" id="1539049"/>
    <lineage>
        <taxon>Bacteria</taxon>
        <taxon>Pseudomonadati</taxon>
        <taxon>Bacteroidota</taxon>
        <taxon>Chitinophagia</taxon>
        <taxon>Chitinophagales</taxon>
        <taxon>Chitinophagaceae</taxon>
        <taxon>Dinghuibacter</taxon>
    </lineage>
</organism>
<dbReference type="AlphaFoldDB" id="A0A4R8DRN5"/>
<keyword evidence="2" id="KW-1185">Reference proteome</keyword>
<accession>A0A4R8DRN5</accession>
<reference evidence="1 2" key="1">
    <citation type="submission" date="2019-03" db="EMBL/GenBank/DDBJ databases">
        <title>Genomic Encyclopedia of Type Strains, Phase IV (KMG-IV): sequencing the most valuable type-strain genomes for metagenomic binning, comparative biology and taxonomic classification.</title>
        <authorList>
            <person name="Goeker M."/>
        </authorList>
    </citation>
    <scope>NUCLEOTIDE SEQUENCE [LARGE SCALE GENOMIC DNA]</scope>
    <source>
        <strain evidence="1 2">DSM 100059</strain>
    </source>
</reference>
<evidence type="ECO:0000313" key="1">
    <source>
        <dbReference type="EMBL" id="TDX00468.1"/>
    </source>
</evidence>
<gene>
    <name evidence="1" type="ORF">EDB95_1493</name>
</gene>
<dbReference type="EMBL" id="SODV01000001">
    <property type="protein sequence ID" value="TDX00468.1"/>
    <property type="molecule type" value="Genomic_DNA"/>
</dbReference>
<protein>
    <submittedName>
        <fullName evidence="1">Uncharacterized protein</fullName>
    </submittedName>
</protein>
<dbReference type="Proteomes" id="UP000294498">
    <property type="component" value="Unassembled WGS sequence"/>
</dbReference>
<evidence type="ECO:0000313" key="2">
    <source>
        <dbReference type="Proteomes" id="UP000294498"/>
    </source>
</evidence>
<sequence>MAEAVCIKSKGKYVSQWPYGKTFEVRIDFDDFLVSCVED</sequence>